<organism evidence="11 12">
    <name type="scientific">Clydaea vesicula</name>
    <dbReference type="NCBI Taxonomy" id="447962"/>
    <lineage>
        <taxon>Eukaryota</taxon>
        <taxon>Fungi</taxon>
        <taxon>Fungi incertae sedis</taxon>
        <taxon>Chytridiomycota</taxon>
        <taxon>Chytridiomycota incertae sedis</taxon>
        <taxon>Chytridiomycetes</taxon>
        <taxon>Lobulomycetales</taxon>
        <taxon>Lobulomycetaceae</taxon>
        <taxon>Clydaea</taxon>
    </lineage>
</organism>
<dbReference type="AlphaFoldDB" id="A0AAD5UAA6"/>
<keyword evidence="7" id="KW-0256">Endoplasmic reticulum</keyword>
<evidence type="ECO:0000256" key="1">
    <source>
        <dbReference type="ARBA" id="ARBA00004477"/>
    </source>
</evidence>
<dbReference type="PANTHER" id="PTHR13205:SF15">
    <property type="entry name" value="DOLICHOL KINASE"/>
    <property type="match status" value="1"/>
</dbReference>
<evidence type="ECO:0000313" key="11">
    <source>
        <dbReference type="EMBL" id="KAJ3226274.1"/>
    </source>
</evidence>
<reference evidence="11" key="1">
    <citation type="submission" date="2020-05" db="EMBL/GenBank/DDBJ databases">
        <title>Phylogenomic resolution of chytrid fungi.</title>
        <authorList>
            <person name="Stajich J.E."/>
            <person name="Amses K."/>
            <person name="Simmons R."/>
            <person name="Seto K."/>
            <person name="Myers J."/>
            <person name="Bonds A."/>
            <person name="Quandt C.A."/>
            <person name="Barry K."/>
            <person name="Liu P."/>
            <person name="Grigoriev I."/>
            <person name="Longcore J.E."/>
            <person name="James T.Y."/>
        </authorList>
    </citation>
    <scope>NUCLEOTIDE SEQUENCE</scope>
    <source>
        <strain evidence="11">JEL0476</strain>
    </source>
</reference>
<evidence type="ECO:0000256" key="6">
    <source>
        <dbReference type="ARBA" id="ARBA00022777"/>
    </source>
</evidence>
<keyword evidence="8 10" id="KW-1133">Transmembrane helix</keyword>
<evidence type="ECO:0000256" key="10">
    <source>
        <dbReference type="SAM" id="Phobius"/>
    </source>
</evidence>
<feature type="transmembrane region" description="Helical" evidence="10">
    <location>
        <begin position="125"/>
        <end position="145"/>
    </location>
</feature>
<accession>A0AAD5UAA6</accession>
<dbReference type="GO" id="GO:0004168">
    <property type="term" value="F:dolichol kinase activity"/>
    <property type="evidence" value="ECO:0007669"/>
    <property type="project" value="UniProtKB-EC"/>
</dbReference>
<comment type="caution">
    <text evidence="11">The sequence shown here is derived from an EMBL/GenBank/DDBJ whole genome shotgun (WGS) entry which is preliminary data.</text>
</comment>
<dbReference type="EMBL" id="JADGJW010000040">
    <property type="protein sequence ID" value="KAJ3226274.1"/>
    <property type="molecule type" value="Genomic_DNA"/>
</dbReference>
<protein>
    <recommendedName>
        <fullName evidence="3">dolichol kinase</fullName>
        <ecNumber evidence="3">2.7.1.108</ecNumber>
    </recommendedName>
</protein>
<keyword evidence="6" id="KW-0418">Kinase</keyword>
<sequence length="268" mass="30939">MFINTEPFMWTVNFIFNFNEPENKKMLLFFIWLIFISIFVLLALNLFKDKPKTARDLNIRRKYYHFLAVLIFLPGYILDPNFMHLAFSFATSAMIMLEYIRYFRVWPIGDYLQKFLILFVDSKDSGPAILSHIYLIIGCALPVWISRFRGISFSVSGLCGIITLGVGDSMASVFGQKFGRYKWPNSNKTIEGSVAFVLSVFFIYTIILIKAVPDFNYLEVVKIFVISVITALLEGISNQNDNVILPLFMMSLVNMLNYENSHHFSSTI</sequence>
<dbReference type="Proteomes" id="UP001211065">
    <property type="component" value="Unassembled WGS sequence"/>
</dbReference>
<keyword evidence="4" id="KW-0808">Transferase</keyword>
<evidence type="ECO:0000256" key="5">
    <source>
        <dbReference type="ARBA" id="ARBA00022692"/>
    </source>
</evidence>
<comment type="similarity">
    <text evidence="2">Belongs to the polyprenol kinase family.</text>
</comment>
<evidence type="ECO:0000256" key="3">
    <source>
        <dbReference type="ARBA" id="ARBA00012132"/>
    </source>
</evidence>
<dbReference type="PANTHER" id="PTHR13205">
    <property type="entry name" value="TRANSMEMBRANE PROTEIN 15-RELATED"/>
    <property type="match status" value="1"/>
</dbReference>
<keyword evidence="5 10" id="KW-0812">Transmembrane</keyword>
<feature type="transmembrane region" description="Helical" evidence="10">
    <location>
        <begin position="215"/>
        <end position="233"/>
    </location>
</feature>
<name>A0AAD5UAA6_9FUNG</name>
<evidence type="ECO:0000256" key="2">
    <source>
        <dbReference type="ARBA" id="ARBA00010794"/>
    </source>
</evidence>
<keyword evidence="12" id="KW-1185">Reference proteome</keyword>
<keyword evidence="9 10" id="KW-0472">Membrane</keyword>
<comment type="subcellular location">
    <subcellularLocation>
        <location evidence="1">Endoplasmic reticulum membrane</location>
        <topology evidence="1">Multi-pass membrane protein</topology>
    </subcellularLocation>
</comment>
<feature type="transmembrane region" description="Helical" evidence="10">
    <location>
        <begin position="26"/>
        <end position="47"/>
    </location>
</feature>
<dbReference type="GO" id="GO:0005789">
    <property type="term" value="C:endoplasmic reticulum membrane"/>
    <property type="evidence" value="ECO:0007669"/>
    <property type="project" value="UniProtKB-SubCell"/>
</dbReference>
<feature type="transmembrane region" description="Helical" evidence="10">
    <location>
        <begin position="192"/>
        <end position="209"/>
    </location>
</feature>
<evidence type="ECO:0000256" key="8">
    <source>
        <dbReference type="ARBA" id="ARBA00022989"/>
    </source>
</evidence>
<proteinExistence type="inferred from homology"/>
<dbReference type="EC" id="2.7.1.108" evidence="3"/>
<dbReference type="InterPro" id="IPR032974">
    <property type="entry name" value="Polypren_kinase"/>
</dbReference>
<evidence type="ECO:0000256" key="4">
    <source>
        <dbReference type="ARBA" id="ARBA00022679"/>
    </source>
</evidence>
<gene>
    <name evidence="11" type="ORF">HK099_005271</name>
</gene>
<evidence type="ECO:0000256" key="9">
    <source>
        <dbReference type="ARBA" id="ARBA00023136"/>
    </source>
</evidence>
<feature type="transmembrane region" description="Helical" evidence="10">
    <location>
        <begin position="63"/>
        <end position="78"/>
    </location>
</feature>
<evidence type="ECO:0000313" key="12">
    <source>
        <dbReference type="Proteomes" id="UP001211065"/>
    </source>
</evidence>
<dbReference type="GO" id="GO:0043048">
    <property type="term" value="P:dolichyl monophosphate biosynthetic process"/>
    <property type="evidence" value="ECO:0007669"/>
    <property type="project" value="TreeGrafter"/>
</dbReference>
<evidence type="ECO:0000256" key="7">
    <source>
        <dbReference type="ARBA" id="ARBA00022824"/>
    </source>
</evidence>
<feature type="transmembrane region" description="Helical" evidence="10">
    <location>
        <begin position="151"/>
        <end position="171"/>
    </location>
</feature>